<evidence type="ECO:0000256" key="1">
    <source>
        <dbReference type="ARBA" id="ARBA00004141"/>
    </source>
</evidence>
<evidence type="ECO:0008006" key="8">
    <source>
        <dbReference type="Google" id="ProtNLM"/>
    </source>
</evidence>
<organism evidence="6 7">
    <name type="scientific">Pacificispira spongiicola</name>
    <dbReference type="NCBI Taxonomy" id="2729598"/>
    <lineage>
        <taxon>Bacteria</taxon>
        <taxon>Pseudomonadati</taxon>
        <taxon>Pseudomonadota</taxon>
        <taxon>Alphaproteobacteria</taxon>
        <taxon>Rhodospirillales</taxon>
        <taxon>Rhodospirillaceae</taxon>
        <taxon>Pacificispira</taxon>
    </lineage>
</organism>
<sequence>MFGAFGKALEQLPDPRFMKVVILGIAGAILTLAALWTASGWALQQVKWTQLWLIGDAIAWLGDYADDIGWVSFALGAGGLTWLLFPVAAVAVIGLFLDSVCEAVEAKHYPTLGTPRPQPVLEAVFGAIRFLGVTIAVNLIALPFYLLLLVLFGTGAFLFLIVNGYLVGREFFELVAARRLPPGPARRLRKAHGTRILIFGTLAVFLMSIPVVNLVAPVIAAAAMVHLYQSLPRRAEFESAPH</sequence>
<keyword evidence="3 5" id="KW-1133">Transmembrane helix</keyword>
<feature type="transmembrane region" description="Helical" evidence="5">
    <location>
        <begin position="146"/>
        <end position="168"/>
    </location>
</feature>
<proteinExistence type="predicted"/>
<dbReference type="EMBL" id="JABBNT010000003">
    <property type="protein sequence ID" value="NMM44975.1"/>
    <property type="molecule type" value="Genomic_DNA"/>
</dbReference>
<dbReference type="Pfam" id="PF07264">
    <property type="entry name" value="EI24"/>
    <property type="match status" value="1"/>
</dbReference>
<keyword evidence="7" id="KW-1185">Reference proteome</keyword>
<evidence type="ECO:0000256" key="5">
    <source>
        <dbReference type="SAM" id="Phobius"/>
    </source>
</evidence>
<accession>A0A7Y0HER0</accession>
<comment type="caution">
    <text evidence="6">The sequence shown here is derived from an EMBL/GenBank/DDBJ whole genome shotgun (WGS) entry which is preliminary data.</text>
</comment>
<keyword evidence="4 5" id="KW-0472">Membrane</keyword>
<dbReference type="InterPro" id="IPR059112">
    <property type="entry name" value="CysZ/EI24"/>
</dbReference>
<feature type="transmembrane region" description="Helical" evidence="5">
    <location>
        <begin position="196"/>
        <end position="228"/>
    </location>
</feature>
<gene>
    <name evidence="6" type="ORF">HH303_10835</name>
</gene>
<evidence type="ECO:0000313" key="6">
    <source>
        <dbReference type="EMBL" id="NMM44975.1"/>
    </source>
</evidence>
<evidence type="ECO:0000256" key="2">
    <source>
        <dbReference type="ARBA" id="ARBA00022692"/>
    </source>
</evidence>
<dbReference type="RefSeq" id="WP_169625355.1">
    <property type="nucleotide sequence ID" value="NZ_JABBNT010000003.1"/>
</dbReference>
<comment type="subcellular location">
    <subcellularLocation>
        <location evidence="1">Membrane</location>
        <topology evidence="1">Multi-pass membrane protein</topology>
    </subcellularLocation>
</comment>
<keyword evidence="2 5" id="KW-0812">Transmembrane</keyword>
<dbReference type="Proteomes" id="UP000539372">
    <property type="component" value="Unassembled WGS sequence"/>
</dbReference>
<reference evidence="6 7" key="1">
    <citation type="submission" date="2020-04" db="EMBL/GenBank/DDBJ databases">
        <title>Rhodospirillaceae bacterium KN72 isolated from deep sea.</title>
        <authorList>
            <person name="Zhang D.-C."/>
        </authorList>
    </citation>
    <scope>NUCLEOTIDE SEQUENCE [LARGE SCALE GENOMIC DNA]</scope>
    <source>
        <strain evidence="6 7">KN72</strain>
    </source>
</reference>
<name>A0A7Y0HER0_9PROT</name>
<feature type="transmembrane region" description="Helical" evidence="5">
    <location>
        <begin position="70"/>
        <end position="98"/>
    </location>
</feature>
<evidence type="ECO:0000313" key="7">
    <source>
        <dbReference type="Proteomes" id="UP000539372"/>
    </source>
</evidence>
<feature type="transmembrane region" description="Helical" evidence="5">
    <location>
        <begin position="20"/>
        <end position="43"/>
    </location>
</feature>
<feature type="transmembrane region" description="Helical" evidence="5">
    <location>
        <begin position="119"/>
        <end position="140"/>
    </location>
</feature>
<protein>
    <recommendedName>
        <fullName evidence="8">CysZ-like protein</fullName>
    </recommendedName>
</protein>
<evidence type="ECO:0000256" key="3">
    <source>
        <dbReference type="ARBA" id="ARBA00022989"/>
    </source>
</evidence>
<evidence type="ECO:0000256" key="4">
    <source>
        <dbReference type="ARBA" id="ARBA00023136"/>
    </source>
</evidence>
<dbReference type="AlphaFoldDB" id="A0A7Y0HER0"/>